<dbReference type="AlphaFoldDB" id="A0A2J6QAA7"/>
<evidence type="ECO:0000313" key="2">
    <source>
        <dbReference type="Proteomes" id="UP000235672"/>
    </source>
</evidence>
<evidence type="ECO:0000313" key="1">
    <source>
        <dbReference type="EMBL" id="PMD23199.1"/>
    </source>
</evidence>
<gene>
    <name evidence="1" type="ORF">NA56DRAFT_644107</name>
</gene>
<name>A0A2J6QAA7_9HELO</name>
<proteinExistence type="predicted"/>
<organism evidence="1 2">
    <name type="scientific">Hyaloscypha hepaticicola</name>
    <dbReference type="NCBI Taxonomy" id="2082293"/>
    <lineage>
        <taxon>Eukaryota</taxon>
        <taxon>Fungi</taxon>
        <taxon>Dikarya</taxon>
        <taxon>Ascomycota</taxon>
        <taxon>Pezizomycotina</taxon>
        <taxon>Leotiomycetes</taxon>
        <taxon>Helotiales</taxon>
        <taxon>Hyaloscyphaceae</taxon>
        <taxon>Hyaloscypha</taxon>
    </lineage>
</organism>
<keyword evidence="2" id="KW-1185">Reference proteome</keyword>
<protein>
    <submittedName>
        <fullName evidence="1">Uncharacterized protein</fullName>
    </submittedName>
</protein>
<dbReference type="EMBL" id="KZ613475">
    <property type="protein sequence ID" value="PMD23199.1"/>
    <property type="molecule type" value="Genomic_DNA"/>
</dbReference>
<dbReference type="Proteomes" id="UP000235672">
    <property type="component" value="Unassembled WGS sequence"/>
</dbReference>
<reference evidence="1 2" key="1">
    <citation type="submission" date="2016-05" db="EMBL/GenBank/DDBJ databases">
        <title>A degradative enzymes factory behind the ericoid mycorrhizal symbiosis.</title>
        <authorList>
            <consortium name="DOE Joint Genome Institute"/>
            <person name="Martino E."/>
            <person name="Morin E."/>
            <person name="Grelet G."/>
            <person name="Kuo A."/>
            <person name="Kohler A."/>
            <person name="Daghino S."/>
            <person name="Barry K."/>
            <person name="Choi C."/>
            <person name="Cichocki N."/>
            <person name="Clum A."/>
            <person name="Copeland A."/>
            <person name="Hainaut M."/>
            <person name="Haridas S."/>
            <person name="Labutti K."/>
            <person name="Lindquist E."/>
            <person name="Lipzen A."/>
            <person name="Khouja H.-R."/>
            <person name="Murat C."/>
            <person name="Ohm R."/>
            <person name="Olson A."/>
            <person name="Spatafora J."/>
            <person name="Veneault-Fourrey C."/>
            <person name="Henrissat B."/>
            <person name="Grigoriev I."/>
            <person name="Martin F."/>
            <person name="Perotto S."/>
        </authorList>
    </citation>
    <scope>NUCLEOTIDE SEQUENCE [LARGE SCALE GENOMIC DNA]</scope>
    <source>
        <strain evidence="1 2">UAMH 7357</strain>
    </source>
</reference>
<accession>A0A2J6QAA7</accession>
<sequence>MSILKPQALPSASHGASSLNCLTRIHSQPLSTHTLCSRESRVAAQANPEVRNVNNNKHHQNFQNVFPTGDSGTKPSMKLFLVFLLLWGI</sequence>